<organism evidence="1 2">
    <name type="scientific">Planococcus glaciei</name>
    <dbReference type="NCBI Taxonomy" id="459472"/>
    <lineage>
        <taxon>Bacteria</taxon>
        <taxon>Bacillati</taxon>
        <taxon>Bacillota</taxon>
        <taxon>Bacilli</taxon>
        <taxon>Bacillales</taxon>
        <taxon>Caryophanaceae</taxon>
        <taxon>Planococcus</taxon>
    </lineage>
</organism>
<keyword evidence="2" id="KW-1185">Reference proteome</keyword>
<accession>A0A1G8GXV1</accession>
<dbReference type="EMBL" id="CP051177">
    <property type="protein sequence ID" value="QKX51638.1"/>
    <property type="molecule type" value="Genomic_DNA"/>
</dbReference>
<dbReference type="NCBIfam" id="NF008528">
    <property type="entry name" value="PRK11463.1-2"/>
    <property type="match status" value="1"/>
</dbReference>
<dbReference type="RefSeq" id="WP_074510640.1">
    <property type="nucleotide sequence ID" value="NZ_CP051177.1"/>
</dbReference>
<reference evidence="2" key="1">
    <citation type="submission" date="2020-06" db="EMBL/GenBank/DDBJ databases">
        <title>Isolation of Planomicrobium glaciei.</title>
        <authorList>
            <person name="Malisova L."/>
            <person name="Safrankova R."/>
            <person name="Jakubu V."/>
            <person name="Spanelova P."/>
        </authorList>
    </citation>
    <scope>NUCLEOTIDE SEQUENCE [LARGE SCALE GENOMIC DNA]</scope>
    <source>
        <strain evidence="2">NRL-ATB46093</strain>
    </source>
</reference>
<dbReference type="AlphaFoldDB" id="A0A1G8GXV1"/>
<name>A0A1G8GXV1_9BACL</name>
<dbReference type="OrthoDB" id="9792788at2"/>
<gene>
    <name evidence="1" type="ORF">HF394_14290</name>
</gene>
<proteinExistence type="predicted"/>
<dbReference type="eggNOG" id="COG3030">
    <property type="taxonomic scope" value="Bacteria"/>
</dbReference>
<evidence type="ECO:0000313" key="1">
    <source>
        <dbReference type="EMBL" id="QKX51638.1"/>
    </source>
</evidence>
<sequence>MTKWFFTALILVPTLELALLIWAGGNIGFIPTLAIILVTGLVGAYLAKKRGLKAIRDIQDSFSRFEPPGDHLLNAAFVLVGGVLLLTPGFISDAVGLSMLFKPTQKLYKPIVFKLIQKNMKNTRVIVR</sequence>
<dbReference type="Pfam" id="PF04186">
    <property type="entry name" value="FxsA"/>
    <property type="match status" value="1"/>
</dbReference>
<dbReference type="GO" id="GO:0016020">
    <property type="term" value="C:membrane"/>
    <property type="evidence" value="ECO:0007669"/>
    <property type="project" value="InterPro"/>
</dbReference>
<protein>
    <submittedName>
        <fullName evidence="1">FxsA family protein</fullName>
    </submittedName>
</protein>
<dbReference type="PANTHER" id="PTHR35335:SF1">
    <property type="entry name" value="UPF0716 PROTEIN FXSA"/>
    <property type="match status" value="1"/>
</dbReference>
<dbReference type="PANTHER" id="PTHR35335">
    <property type="entry name" value="UPF0716 PROTEIN FXSA"/>
    <property type="match status" value="1"/>
</dbReference>
<dbReference type="Proteomes" id="UP000509222">
    <property type="component" value="Chromosome"/>
</dbReference>
<dbReference type="InterPro" id="IPR007313">
    <property type="entry name" value="FxsA"/>
</dbReference>
<dbReference type="STRING" id="459472.SAMN04487975_110158"/>
<evidence type="ECO:0000313" key="2">
    <source>
        <dbReference type="Proteomes" id="UP000509222"/>
    </source>
</evidence>